<feature type="region of interest" description="Disordered" evidence="1">
    <location>
        <begin position="149"/>
        <end position="260"/>
    </location>
</feature>
<feature type="region of interest" description="Disordered" evidence="1">
    <location>
        <begin position="481"/>
        <end position="516"/>
    </location>
</feature>
<protein>
    <recommendedName>
        <fullName evidence="4">Protamine P1</fullName>
    </recommendedName>
</protein>
<feature type="compositionally biased region" description="Polar residues" evidence="1">
    <location>
        <begin position="167"/>
        <end position="177"/>
    </location>
</feature>
<gene>
    <name evidence="2" type="ORF">P153DRAFT_355407</name>
</gene>
<organism evidence="2 3">
    <name type="scientific">Dothidotthia symphoricarpi CBS 119687</name>
    <dbReference type="NCBI Taxonomy" id="1392245"/>
    <lineage>
        <taxon>Eukaryota</taxon>
        <taxon>Fungi</taxon>
        <taxon>Dikarya</taxon>
        <taxon>Ascomycota</taxon>
        <taxon>Pezizomycotina</taxon>
        <taxon>Dothideomycetes</taxon>
        <taxon>Pleosporomycetidae</taxon>
        <taxon>Pleosporales</taxon>
        <taxon>Dothidotthiaceae</taxon>
        <taxon>Dothidotthia</taxon>
    </lineage>
</organism>
<dbReference type="EMBL" id="ML977502">
    <property type="protein sequence ID" value="KAF2131669.1"/>
    <property type="molecule type" value="Genomic_DNA"/>
</dbReference>
<dbReference type="OrthoDB" id="5419922at2759"/>
<dbReference type="AlphaFoldDB" id="A0A6A6AIA0"/>
<dbReference type="Proteomes" id="UP000799771">
    <property type="component" value="Unassembled WGS sequence"/>
</dbReference>
<feature type="region of interest" description="Disordered" evidence="1">
    <location>
        <begin position="528"/>
        <end position="572"/>
    </location>
</feature>
<evidence type="ECO:0000313" key="2">
    <source>
        <dbReference type="EMBL" id="KAF2131669.1"/>
    </source>
</evidence>
<feature type="compositionally biased region" description="Polar residues" evidence="1">
    <location>
        <begin position="598"/>
        <end position="617"/>
    </location>
</feature>
<feature type="compositionally biased region" description="Polar residues" evidence="1">
    <location>
        <begin position="290"/>
        <end position="308"/>
    </location>
</feature>
<reference evidence="2" key="1">
    <citation type="journal article" date="2020" name="Stud. Mycol.">
        <title>101 Dothideomycetes genomes: a test case for predicting lifestyles and emergence of pathogens.</title>
        <authorList>
            <person name="Haridas S."/>
            <person name="Albert R."/>
            <person name="Binder M."/>
            <person name="Bloem J."/>
            <person name="Labutti K."/>
            <person name="Salamov A."/>
            <person name="Andreopoulos B."/>
            <person name="Baker S."/>
            <person name="Barry K."/>
            <person name="Bills G."/>
            <person name="Bluhm B."/>
            <person name="Cannon C."/>
            <person name="Castanera R."/>
            <person name="Culley D."/>
            <person name="Daum C."/>
            <person name="Ezra D."/>
            <person name="Gonzalez J."/>
            <person name="Henrissat B."/>
            <person name="Kuo A."/>
            <person name="Liang C."/>
            <person name="Lipzen A."/>
            <person name="Lutzoni F."/>
            <person name="Magnuson J."/>
            <person name="Mondo S."/>
            <person name="Nolan M."/>
            <person name="Ohm R."/>
            <person name="Pangilinan J."/>
            <person name="Park H.-J."/>
            <person name="Ramirez L."/>
            <person name="Alfaro M."/>
            <person name="Sun H."/>
            <person name="Tritt A."/>
            <person name="Yoshinaga Y."/>
            <person name="Zwiers L.-H."/>
            <person name="Turgeon B."/>
            <person name="Goodwin S."/>
            <person name="Spatafora J."/>
            <person name="Crous P."/>
            <person name="Grigoriev I."/>
        </authorList>
    </citation>
    <scope>NUCLEOTIDE SEQUENCE</scope>
    <source>
        <strain evidence="2">CBS 119687</strain>
    </source>
</reference>
<feature type="region of interest" description="Disordered" evidence="1">
    <location>
        <begin position="290"/>
        <end position="314"/>
    </location>
</feature>
<feature type="compositionally biased region" description="Basic and acidic residues" evidence="1">
    <location>
        <begin position="394"/>
        <end position="408"/>
    </location>
</feature>
<dbReference type="RefSeq" id="XP_033526056.1">
    <property type="nucleotide sequence ID" value="XM_033666569.1"/>
</dbReference>
<feature type="region of interest" description="Disordered" evidence="1">
    <location>
        <begin position="638"/>
        <end position="694"/>
    </location>
</feature>
<feature type="compositionally biased region" description="Polar residues" evidence="1">
    <location>
        <begin position="417"/>
        <end position="448"/>
    </location>
</feature>
<name>A0A6A6AIA0_9PLEO</name>
<feature type="region of interest" description="Disordered" evidence="1">
    <location>
        <begin position="393"/>
        <end position="448"/>
    </location>
</feature>
<sequence>MVGWERVARRTSQVGVVARRAAILSFPAAFSPTDTPHPAVEHATRLCASYFYTTDTSPACRALPSGTYWDDIYRAMPRNLHPHLQLKRGRDTEDYDIDPDDLIEPLPDRHHDPQSQAAKRRRVEAIALQCYRGRPPFILSAGLRGPFDKSWKNPWAEEGQNVERRQSSNAGTLSNKTRGAVERKIRSRDKQAGASKAVTQNLAVPAARGAKRMSKASQTTSPEASRAAADDLEYHEQTHSFDDLEVPPATAPTPEDDVTPNAQNYFSASTTAYIQSRSPLTNPFWLRRPASQSRVDANQPTSSTTDASPTHLRSGGVQLSLGQERYLALPKAPLYHQRPSADEVVPEHWRSSASASMIISSPVTQITSHTDRASTLNITPSVQPAQDVGLVSSTHDDISSSARHRADSAQDEDNTLSRHSQGTQHAQAVASCQTPATMQSNPSTLSQQMHDTDSVQMLVPATVYRTSTSVQSVERLVETASSSCASAKREQQRVSRRSSQNRPSHVSVKDSPVASSALASSTGFMYRKIGDPKAKSNNASRPKPRAINFSSSPVSTKDTRASTKRSPQKMGSIQETGIIEQNASVAINDPEVEEVGNIDNNGSEEGQEQQFSHSSRASVYSTQAAMLLAQLEFQEGTFPTMSSESPQPWTQPQDDTPRPKLLEPSFAITPLSDFKAPLDKSRPPESVFRGPPISTQDLFSAASPFAFSTAKKKSERPQQSSLRFALLSQHGEESREGGSPAKSPTPAADRIPLKEKNTTMLFWSCATKKASQVSHESSAKDSRRSISDVKLPRLDFHTSLDDYGHDGEVHFTDRLLRNMNDT</sequence>
<feature type="region of interest" description="Disordered" evidence="1">
    <location>
        <begin position="100"/>
        <end position="120"/>
    </location>
</feature>
<dbReference type="GeneID" id="54407001"/>
<feature type="compositionally biased region" description="Basic and acidic residues" evidence="1">
    <location>
        <begin position="228"/>
        <end position="242"/>
    </location>
</feature>
<accession>A0A6A6AIA0</accession>
<evidence type="ECO:0000313" key="3">
    <source>
        <dbReference type="Proteomes" id="UP000799771"/>
    </source>
</evidence>
<evidence type="ECO:0000256" key="1">
    <source>
        <dbReference type="SAM" id="MobiDB-lite"/>
    </source>
</evidence>
<keyword evidence="3" id="KW-1185">Reference proteome</keyword>
<feature type="compositionally biased region" description="Basic and acidic residues" evidence="1">
    <location>
        <begin position="179"/>
        <end position="191"/>
    </location>
</feature>
<feature type="region of interest" description="Disordered" evidence="1">
    <location>
        <begin position="594"/>
        <end position="617"/>
    </location>
</feature>
<proteinExistence type="predicted"/>
<evidence type="ECO:0008006" key="4">
    <source>
        <dbReference type="Google" id="ProtNLM"/>
    </source>
</evidence>
<feature type="region of interest" description="Disordered" evidence="1">
    <location>
        <begin position="728"/>
        <end position="752"/>
    </location>
</feature>